<name>A0A7H9CJ10_9BACT</name>
<accession>A0A7H9CJ10</accession>
<evidence type="ECO:0008006" key="3">
    <source>
        <dbReference type="Google" id="ProtNLM"/>
    </source>
</evidence>
<gene>
    <name evidence="1" type="ORF">CINF_0169</name>
</gene>
<sequence>MFERVLNAVLGKKFEIIAILCKYADENGIIKLSIAQICALSNASKPTVINALHFLEQKKVLKKLANKCYQLII</sequence>
<reference evidence="1 2" key="1">
    <citation type="submission" date="2020-02" db="EMBL/GenBank/DDBJ databases">
        <title>Complete genome sequence of the novel Campylobacter species Candidatus Campylobacter infans.</title>
        <authorList>
            <person name="Duim B."/>
            <person name="Zomer A."/>
            <person name="van der Graaf L."/>
            <person name="Wagenaar J."/>
        </authorList>
    </citation>
    <scope>NUCLEOTIDE SEQUENCE [LARGE SCALE GENOMIC DNA]</scope>
    <source>
        <strain evidence="1 2">19S00001</strain>
    </source>
</reference>
<dbReference type="AlphaFoldDB" id="A0A7H9CJ10"/>
<dbReference type="KEGG" id="cinf:CINF_0169"/>
<keyword evidence="2" id="KW-1185">Reference proteome</keyword>
<evidence type="ECO:0000313" key="1">
    <source>
        <dbReference type="EMBL" id="QLI04719.1"/>
    </source>
</evidence>
<protein>
    <recommendedName>
        <fullName evidence="3">ArsR family transcriptional regulator</fullName>
    </recommendedName>
</protein>
<proteinExistence type="predicted"/>
<dbReference type="Pfam" id="PF13730">
    <property type="entry name" value="HTH_36"/>
    <property type="match status" value="1"/>
</dbReference>
<dbReference type="RefSeq" id="WP_178695882.1">
    <property type="nucleotide sequence ID" value="NZ_CP049075.1"/>
</dbReference>
<dbReference type="EMBL" id="CP049075">
    <property type="protein sequence ID" value="QLI04719.1"/>
    <property type="molecule type" value="Genomic_DNA"/>
</dbReference>
<dbReference type="Proteomes" id="UP000509414">
    <property type="component" value="Chromosome"/>
</dbReference>
<evidence type="ECO:0000313" key="2">
    <source>
        <dbReference type="Proteomes" id="UP000509414"/>
    </source>
</evidence>
<organism evidence="1 2">
    <name type="scientific">Candidatus Campylobacter infans</name>
    <dbReference type="NCBI Taxonomy" id="2561898"/>
    <lineage>
        <taxon>Bacteria</taxon>
        <taxon>Pseudomonadati</taxon>
        <taxon>Campylobacterota</taxon>
        <taxon>Epsilonproteobacteria</taxon>
        <taxon>Campylobacterales</taxon>
        <taxon>Campylobacteraceae</taxon>
        <taxon>Campylobacter</taxon>
    </lineage>
</organism>